<sequence length="62" mass="7275">MFEFDKLDLVLIVAGVLAFVTHYVWKNFFNNEDSKGSQYKEPPPIMSRQSDETFSNEENKEN</sequence>
<protein>
    <submittedName>
        <fullName evidence="3">Uncharacterized protein</fullName>
    </submittedName>
</protein>
<accession>A0A4R4J305</accession>
<dbReference type="Proteomes" id="UP000295550">
    <property type="component" value="Unassembled WGS sequence"/>
</dbReference>
<evidence type="ECO:0000313" key="4">
    <source>
        <dbReference type="Proteomes" id="UP000295550"/>
    </source>
</evidence>
<organism evidence="3 4">
    <name type="scientific">Photorhabdus luminescens subsp. mexicana</name>
    <dbReference type="NCBI Taxonomy" id="2100167"/>
    <lineage>
        <taxon>Bacteria</taxon>
        <taxon>Pseudomonadati</taxon>
        <taxon>Pseudomonadota</taxon>
        <taxon>Gammaproteobacteria</taxon>
        <taxon>Enterobacterales</taxon>
        <taxon>Morganellaceae</taxon>
        <taxon>Photorhabdus</taxon>
    </lineage>
</organism>
<dbReference type="EMBL" id="PUJX01000019">
    <property type="protein sequence ID" value="TDB47873.1"/>
    <property type="molecule type" value="Genomic_DNA"/>
</dbReference>
<reference evidence="3 4" key="1">
    <citation type="journal article" date="2019" name="Int. J. Syst. Evol. Microbiol.">
        <title>Photorhabdus khanii subsp. guanajuatensis subsp. nov., isolated from Heterorhabditis atacamensis, and Photorhabdus luminescens subsp. mexicana subsp. nov., isolated from Heterorhabditis mexicana entomopathogenic nematodes.</title>
        <authorList>
            <person name="Machado R.A.R."/>
            <person name="Bruno P."/>
            <person name="Arce C.C.M."/>
            <person name="Liechti N."/>
            <person name="Kohler A."/>
            <person name="Bernal J."/>
            <person name="Bruggmann R."/>
            <person name="Turlings T.C.J."/>
        </authorList>
    </citation>
    <scope>NUCLEOTIDE SEQUENCE [LARGE SCALE GENOMIC DNA]</scope>
    <source>
        <strain evidence="3 4">MEX47-22</strain>
    </source>
</reference>
<evidence type="ECO:0000313" key="3">
    <source>
        <dbReference type="EMBL" id="TDB47873.1"/>
    </source>
</evidence>
<keyword evidence="2" id="KW-0472">Membrane</keyword>
<evidence type="ECO:0000256" key="2">
    <source>
        <dbReference type="SAM" id="Phobius"/>
    </source>
</evidence>
<dbReference type="RefSeq" id="WP_132346976.1">
    <property type="nucleotide sequence ID" value="NZ_CAWOLF010000019.1"/>
</dbReference>
<gene>
    <name evidence="3" type="ORF">C5468_17425</name>
</gene>
<feature type="transmembrane region" description="Helical" evidence="2">
    <location>
        <begin position="7"/>
        <end position="25"/>
    </location>
</feature>
<feature type="region of interest" description="Disordered" evidence="1">
    <location>
        <begin position="32"/>
        <end position="62"/>
    </location>
</feature>
<keyword evidence="2" id="KW-0812">Transmembrane</keyword>
<name>A0A4R4J305_PHOLU</name>
<comment type="caution">
    <text evidence="3">The sequence shown here is derived from an EMBL/GenBank/DDBJ whole genome shotgun (WGS) entry which is preliminary data.</text>
</comment>
<evidence type="ECO:0000256" key="1">
    <source>
        <dbReference type="SAM" id="MobiDB-lite"/>
    </source>
</evidence>
<proteinExistence type="predicted"/>
<dbReference type="AlphaFoldDB" id="A0A4R4J305"/>
<keyword evidence="2" id="KW-1133">Transmembrane helix</keyword>